<evidence type="ECO:0000256" key="3">
    <source>
        <dbReference type="ARBA" id="ARBA00022448"/>
    </source>
</evidence>
<evidence type="ECO:0000256" key="6">
    <source>
        <dbReference type="ARBA" id="ARBA00022692"/>
    </source>
</evidence>
<dbReference type="PANTHER" id="PTHR42751:SF1">
    <property type="entry name" value="CATION_PROTON ANTIPORTER YBAL-RELATED"/>
    <property type="match status" value="1"/>
</dbReference>
<evidence type="ECO:0000256" key="10">
    <source>
        <dbReference type="SAM" id="Phobius"/>
    </source>
</evidence>
<reference evidence="13 14" key="1">
    <citation type="submission" date="2016-12" db="EMBL/GenBank/DDBJ databases">
        <title>Genome sequencing of Methylocaldum marinum.</title>
        <authorList>
            <person name="Takeuchi M."/>
            <person name="Kamagata Y."/>
            <person name="Hiraoka S."/>
            <person name="Oshima K."/>
            <person name="Hattori M."/>
            <person name="Iwasaki W."/>
        </authorList>
    </citation>
    <scope>NUCLEOTIDE SEQUENCE [LARGE SCALE GENOMIC DNA]</scope>
    <source>
        <strain evidence="13 14">S8</strain>
    </source>
</reference>
<dbReference type="KEGG" id="mmai:sS8_5630"/>
<dbReference type="InterPro" id="IPR003148">
    <property type="entry name" value="RCK_N"/>
</dbReference>
<feature type="transmembrane region" description="Helical" evidence="10">
    <location>
        <begin position="62"/>
        <end position="81"/>
    </location>
</feature>
<dbReference type="EMBL" id="AP017928">
    <property type="protein sequence ID" value="BBA37547.1"/>
    <property type="molecule type" value="Genomic_DNA"/>
</dbReference>
<comment type="similarity">
    <text evidence="2">Belongs to the monovalent cation:proton antiporter 2 (CPA2) transporter (TC 2.A.37) family.</text>
</comment>
<evidence type="ECO:0000256" key="5">
    <source>
        <dbReference type="ARBA" id="ARBA00022538"/>
    </source>
</evidence>
<feature type="transmembrane region" description="Helical" evidence="10">
    <location>
        <begin position="179"/>
        <end position="199"/>
    </location>
</feature>
<keyword evidence="7 10" id="KW-1133">Transmembrane helix</keyword>
<dbReference type="SUPFAM" id="SSF51735">
    <property type="entry name" value="NAD(P)-binding Rossmann-fold domains"/>
    <property type="match status" value="1"/>
</dbReference>
<keyword evidence="4" id="KW-0050">Antiport</keyword>
<evidence type="ECO:0000259" key="11">
    <source>
        <dbReference type="PROSITE" id="PS51201"/>
    </source>
</evidence>
<dbReference type="InterPro" id="IPR006037">
    <property type="entry name" value="RCK_C"/>
</dbReference>
<evidence type="ECO:0000256" key="8">
    <source>
        <dbReference type="ARBA" id="ARBA00023065"/>
    </source>
</evidence>
<dbReference type="GO" id="GO:0015297">
    <property type="term" value="F:antiporter activity"/>
    <property type="evidence" value="ECO:0007669"/>
    <property type="project" value="UniProtKB-KW"/>
</dbReference>
<evidence type="ECO:0000256" key="7">
    <source>
        <dbReference type="ARBA" id="ARBA00022989"/>
    </source>
</evidence>
<dbReference type="Gene3D" id="3.40.50.720">
    <property type="entry name" value="NAD(P)-binding Rossmann-like Domain"/>
    <property type="match status" value="1"/>
</dbReference>
<keyword evidence="8" id="KW-0406">Ion transport</keyword>
<dbReference type="Pfam" id="PF02254">
    <property type="entry name" value="TrkA_N"/>
    <property type="match status" value="1"/>
</dbReference>
<dbReference type="PROSITE" id="PS51201">
    <property type="entry name" value="RCK_N"/>
    <property type="match status" value="1"/>
</dbReference>
<dbReference type="GO" id="GO:0008324">
    <property type="term" value="F:monoatomic cation transmembrane transporter activity"/>
    <property type="evidence" value="ECO:0007669"/>
    <property type="project" value="InterPro"/>
</dbReference>
<name>A0A286P4G7_9GAMM</name>
<accession>A0A286P4G7</accession>
<dbReference type="Gene3D" id="3.30.70.1450">
    <property type="entry name" value="Regulator of K+ conductance, C-terminal domain"/>
    <property type="match status" value="1"/>
</dbReference>
<dbReference type="PROSITE" id="PS51202">
    <property type="entry name" value="RCK_C"/>
    <property type="match status" value="1"/>
</dbReference>
<keyword evidence="14" id="KW-1185">Reference proteome</keyword>
<keyword evidence="6 10" id="KW-0812">Transmembrane</keyword>
<evidence type="ECO:0000313" key="13">
    <source>
        <dbReference type="EMBL" id="BBA37547.1"/>
    </source>
</evidence>
<evidence type="ECO:0000256" key="4">
    <source>
        <dbReference type="ARBA" id="ARBA00022449"/>
    </source>
</evidence>
<evidence type="ECO:0000256" key="1">
    <source>
        <dbReference type="ARBA" id="ARBA00004141"/>
    </source>
</evidence>
<feature type="transmembrane region" description="Helical" evidence="10">
    <location>
        <begin position="220"/>
        <end position="253"/>
    </location>
</feature>
<keyword evidence="3" id="KW-0813">Transport</keyword>
<keyword evidence="9 10" id="KW-0472">Membrane</keyword>
<dbReference type="Gene3D" id="1.20.1530.20">
    <property type="match status" value="1"/>
</dbReference>
<comment type="subcellular location">
    <subcellularLocation>
        <location evidence="1">Membrane</location>
        <topology evidence="1">Multi-pass membrane protein</topology>
    </subcellularLocation>
</comment>
<feature type="domain" description="RCK N-terminal" evidence="11">
    <location>
        <begin position="412"/>
        <end position="528"/>
    </location>
</feature>
<evidence type="ECO:0000256" key="2">
    <source>
        <dbReference type="ARBA" id="ARBA00005551"/>
    </source>
</evidence>
<sequence length="670" mass="72319">MHNLGLLENIAVTLSVAFIGGLIVQRIGLPSIVGYLLAGVAIGPFTPGYLADSETINQLAELGIVFLMFGVGLHFSFADLWKVRDIAIVGTLGQMLTMLALGYGLSQYWGWTPKSGLVLGLVLSIASTIVMLRGFMDKGWLNTPDGQVAVGWRVMEDIATVLMIMILPNLADTGKPMEWHTLGLALLSALGFLVVMLFVGKRFIPWLLLRVAHTRSRELFILAVLAASLGIALGASQLFGVSLALGAFVAGAVVSESPLSHRIASDLLPFREAFSVLFFVSVGMMLDPSFLVDHLEPVLILTALVVIGKFLVSGLWVLPFPRPASTALVVAAGSCQIGEFSFILDQTGLSLGILDKTQHALILAAALLSIVVNPFMLHSVHPLQRSLRGVQPLWRWLDRHGSTQTPVEDSVADHVVVVGYGRVGSHIVDVMGELGIPYLVIDFRISRIEKLAKRSVPTLLGDTANSDVLSHAALHRARLLVVTLPEEAATELTVAAARDIAPNLPIIARAATRAGVKRLSELGAQLVIHPELEGGLQVLRHTLLQLGFPLHEVRRYADTVRRENYEALVKAQGEHELLRDLLDASELIDIAWRKVPEESPLAGKMLGEAALRTRTGATLVAIKRKNELMVNPSTQTVFLPGDRIGLLGNPEQLAAVEHLLAAHPAEFDAA</sequence>
<dbReference type="Pfam" id="PF00999">
    <property type="entry name" value="Na_H_Exchanger"/>
    <property type="match status" value="1"/>
</dbReference>
<dbReference type="GO" id="GO:0006813">
    <property type="term" value="P:potassium ion transport"/>
    <property type="evidence" value="ECO:0007669"/>
    <property type="project" value="UniProtKB-KW"/>
</dbReference>
<dbReference type="GO" id="GO:0016020">
    <property type="term" value="C:membrane"/>
    <property type="evidence" value="ECO:0007669"/>
    <property type="project" value="UniProtKB-SubCell"/>
</dbReference>
<feature type="transmembrane region" description="Helical" evidence="10">
    <location>
        <begin position="6"/>
        <end position="25"/>
    </location>
</feature>
<dbReference type="PANTHER" id="PTHR42751">
    <property type="entry name" value="SODIUM/HYDROGEN EXCHANGER FAMILY/TRKA DOMAIN PROTEIN"/>
    <property type="match status" value="1"/>
</dbReference>
<feature type="transmembrane region" description="Helical" evidence="10">
    <location>
        <begin position="86"/>
        <end position="105"/>
    </location>
</feature>
<dbReference type="Pfam" id="PF02080">
    <property type="entry name" value="TrkA_C"/>
    <property type="match status" value="1"/>
</dbReference>
<feature type="transmembrane region" description="Helical" evidence="10">
    <location>
        <begin position="359"/>
        <end position="377"/>
    </location>
</feature>
<feature type="domain" description="RCK C-terminal" evidence="12">
    <location>
        <begin position="578"/>
        <end position="662"/>
    </location>
</feature>
<dbReference type="InterPro" id="IPR006153">
    <property type="entry name" value="Cation/H_exchanger_TM"/>
</dbReference>
<dbReference type="Proteomes" id="UP000266313">
    <property type="component" value="Chromosome"/>
</dbReference>
<dbReference type="InterPro" id="IPR036721">
    <property type="entry name" value="RCK_C_sf"/>
</dbReference>
<evidence type="ECO:0000259" key="12">
    <source>
        <dbReference type="PROSITE" id="PS51202"/>
    </source>
</evidence>
<dbReference type="RefSeq" id="WP_119632516.1">
    <property type="nucleotide sequence ID" value="NZ_AP017928.1"/>
</dbReference>
<dbReference type="InterPro" id="IPR038770">
    <property type="entry name" value="Na+/solute_symporter_sf"/>
</dbReference>
<dbReference type="GO" id="GO:1902600">
    <property type="term" value="P:proton transmembrane transport"/>
    <property type="evidence" value="ECO:0007669"/>
    <property type="project" value="InterPro"/>
</dbReference>
<dbReference type="AlphaFoldDB" id="A0A286P4G7"/>
<protein>
    <submittedName>
        <fullName evidence="13">Sodium/hydrogen exchanger</fullName>
    </submittedName>
</protein>
<evidence type="ECO:0000256" key="9">
    <source>
        <dbReference type="ARBA" id="ARBA00023136"/>
    </source>
</evidence>
<proteinExistence type="inferred from homology"/>
<feature type="transmembrane region" description="Helical" evidence="10">
    <location>
        <begin position="298"/>
        <end position="318"/>
    </location>
</feature>
<keyword evidence="5" id="KW-0633">Potassium transport</keyword>
<feature type="transmembrane region" description="Helical" evidence="10">
    <location>
        <begin position="32"/>
        <end position="50"/>
    </location>
</feature>
<evidence type="ECO:0000313" key="14">
    <source>
        <dbReference type="Proteomes" id="UP000266313"/>
    </source>
</evidence>
<gene>
    <name evidence="13" type="ORF">sS8_5630</name>
</gene>
<feature type="transmembrane region" description="Helical" evidence="10">
    <location>
        <begin position="117"/>
        <end position="136"/>
    </location>
</feature>
<dbReference type="SUPFAM" id="SSF116726">
    <property type="entry name" value="TrkA C-terminal domain-like"/>
    <property type="match status" value="1"/>
</dbReference>
<dbReference type="OrthoDB" id="9781411at2"/>
<organism evidence="13 14">
    <name type="scientific">Methylocaldum marinum</name>
    <dbReference type="NCBI Taxonomy" id="1432792"/>
    <lineage>
        <taxon>Bacteria</taxon>
        <taxon>Pseudomonadati</taxon>
        <taxon>Pseudomonadota</taxon>
        <taxon>Gammaproteobacteria</taxon>
        <taxon>Methylococcales</taxon>
        <taxon>Methylococcaceae</taxon>
        <taxon>Methylocaldum</taxon>
    </lineage>
</organism>
<dbReference type="InterPro" id="IPR036291">
    <property type="entry name" value="NAD(P)-bd_dom_sf"/>
</dbReference>
<keyword evidence="5" id="KW-0630">Potassium</keyword>